<gene>
    <name evidence="2" type="ORF">AFUS01_LOCUS31589</name>
</gene>
<comment type="caution">
    <text evidence="2">The sequence shown here is derived from an EMBL/GenBank/DDBJ whole genome shotgun (WGS) entry which is preliminary data.</text>
</comment>
<evidence type="ECO:0000256" key="1">
    <source>
        <dbReference type="SAM" id="MobiDB-lite"/>
    </source>
</evidence>
<dbReference type="AlphaFoldDB" id="A0A8J2KV03"/>
<feature type="region of interest" description="Disordered" evidence="1">
    <location>
        <begin position="24"/>
        <end position="116"/>
    </location>
</feature>
<feature type="non-terminal residue" evidence="2">
    <location>
        <position position="1"/>
    </location>
</feature>
<name>A0A8J2KV03_9HEXA</name>
<organism evidence="2 3">
    <name type="scientific">Allacma fusca</name>
    <dbReference type="NCBI Taxonomy" id="39272"/>
    <lineage>
        <taxon>Eukaryota</taxon>
        <taxon>Metazoa</taxon>
        <taxon>Ecdysozoa</taxon>
        <taxon>Arthropoda</taxon>
        <taxon>Hexapoda</taxon>
        <taxon>Collembola</taxon>
        <taxon>Symphypleona</taxon>
        <taxon>Sminthuridae</taxon>
        <taxon>Allacma</taxon>
    </lineage>
</organism>
<feature type="compositionally biased region" description="Low complexity" evidence="1">
    <location>
        <begin position="43"/>
        <end position="58"/>
    </location>
</feature>
<dbReference type="EMBL" id="CAJVCH010504452">
    <property type="protein sequence ID" value="CAG7821240.1"/>
    <property type="molecule type" value="Genomic_DNA"/>
</dbReference>
<keyword evidence="3" id="KW-1185">Reference proteome</keyword>
<accession>A0A8J2KV03</accession>
<proteinExistence type="predicted"/>
<dbReference type="Proteomes" id="UP000708208">
    <property type="component" value="Unassembled WGS sequence"/>
</dbReference>
<protein>
    <submittedName>
        <fullName evidence="2">Uncharacterized protein</fullName>
    </submittedName>
</protein>
<reference evidence="2" key="1">
    <citation type="submission" date="2021-06" db="EMBL/GenBank/DDBJ databases">
        <authorList>
            <person name="Hodson N. C."/>
            <person name="Mongue J. A."/>
            <person name="Jaron S. K."/>
        </authorList>
    </citation>
    <scope>NUCLEOTIDE SEQUENCE</scope>
</reference>
<evidence type="ECO:0000313" key="2">
    <source>
        <dbReference type="EMBL" id="CAG7821240.1"/>
    </source>
</evidence>
<evidence type="ECO:0000313" key="3">
    <source>
        <dbReference type="Proteomes" id="UP000708208"/>
    </source>
</evidence>
<sequence length="116" mass="12866">MVRLFVQGRKNDFLKKNSINQNPVVQKPKIVPSSMAMSPVGHSLSSGGSNILGNGNFNHNGFEPNHQHNEHNESPSQQEEYRLPPPQQQSMPSNSMINIKNNGKGDPILSPQPQMQ</sequence>